<dbReference type="Gene3D" id="2.60.40.4270">
    <property type="entry name" value="Listeria-Bacteroides repeat domain"/>
    <property type="match status" value="1"/>
</dbReference>
<dbReference type="Pfam" id="PF09479">
    <property type="entry name" value="Flg_new"/>
    <property type="match status" value="1"/>
</dbReference>
<keyword evidence="8" id="KW-0732">Signal</keyword>
<dbReference type="SUPFAM" id="SSF49303">
    <property type="entry name" value="beta-Galactosidase/glucuronidase domain"/>
    <property type="match status" value="1"/>
</dbReference>
<dbReference type="InterPro" id="IPR051913">
    <property type="entry name" value="GH2_Domain-Containing"/>
</dbReference>
<dbReference type="Pfam" id="PF00703">
    <property type="entry name" value="Glyco_hydro_2"/>
    <property type="match status" value="1"/>
</dbReference>
<dbReference type="Pfam" id="PF18998">
    <property type="entry name" value="Flg_new_2"/>
    <property type="match status" value="1"/>
</dbReference>
<feature type="repeat" description="Cell wall-binding" evidence="6">
    <location>
        <begin position="2139"/>
        <end position="2158"/>
    </location>
</feature>
<comment type="subcellular location">
    <subcellularLocation>
        <location evidence="1">Cell envelope</location>
    </subcellularLocation>
</comment>
<dbReference type="InterPro" id="IPR044060">
    <property type="entry name" value="Bacterial_rp_domain"/>
</dbReference>
<evidence type="ECO:0000256" key="5">
    <source>
        <dbReference type="ARBA" id="ARBA00023295"/>
    </source>
</evidence>
<dbReference type="Pfam" id="PF02837">
    <property type="entry name" value="Glyco_hydro_2_N"/>
    <property type="match status" value="1"/>
</dbReference>
<dbReference type="PROSITE" id="PS51170">
    <property type="entry name" value="CW"/>
    <property type="match status" value="1"/>
</dbReference>
<evidence type="ECO:0000256" key="3">
    <source>
        <dbReference type="ARBA" id="ARBA00022737"/>
    </source>
</evidence>
<dbReference type="InterPro" id="IPR036156">
    <property type="entry name" value="Beta-gal/glucu_dom_sf"/>
</dbReference>
<dbReference type="Pfam" id="PF07554">
    <property type="entry name" value="FIVAR"/>
    <property type="match status" value="1"/>
</dbReference>
<comment type="similarity">
    <text evidence="2">Belongs to the glycosyl hydrolase 2 family.</text>
</comment>
<dbReference type="SUPFAM" id="SSF49785">
    <property type="entry name" value="Galactose-binding domain-like"/>
    <property type="match status" value="3"/>
</dbReference>
<keyword evidence="5" id="KW-0326">Glycosidase</keyword>
<proteinExistence type="inferred from homology"/>
<dbReference type="InterPro" id="IPR008964">
    <property type="entry name" value="Invasin/intimin_cell_adhesion"/>
</dbReference>
<dbReference type="Gene3D" id="2.10.270.10">
    <property type="entry name" value="Cholin Binding"/>
    <property type="match status" value="1"/>
</dbReference>
<feature type="region of interest" description="Disordered" evidence="7">
    <location>
        <begin position="2031"/>
        <end position="2061"/>
    </location>
</feature>
<dbReference type="PANTHER" id="PTHR42732">
    <property type="entry name" value="BETA-GALACTOSIDASE"/>
    <property type="match status" value="1"/>
</dbReference>
<dbReference type="SUPFAM" id="SSF49373">
    <property type="entry name" value="Invasin/intimin cell-adhesion fragments"/>
    <property type="match status" value="1"/>
</dbReference>
<evidence type="ECO:0000256" key="1">
    <source>
        <dbReference type="ARBA" id="ARBA00004196"/>
    </source>
</evidence>
<dbReference type="Proteomes" id="UP001600894">
    <property type="component" value="Unassembled WGS sequence"/>
</dbReference>
<dbReference type="RefSeq" id="WP_390469485.1">
    <property type="nucleotide sequence ID" value="NZ_BAABXL010000001.1"/>
</dbReference>
<protein>
    <recommendedName>
        <fullName evidence="9">F5/8 type C domain-containing protein</fullName>
    </recommendedName>
</protein>
<dbReference type="SUPFAM" id="SSF51445">
    <property type="entry name" value="(Trans)glycosidases"/>
    <property type="match status" value="1"/>
</dbReference>
<accession>A0ABQ0AW29</accession>
<comment type="caution">
    <text evidence="10">The sequence shown here is derived from an EMBL/GenBank/DDBJ whole genome shotgun (WGS) entry which is preliminary data.</text>
</comment>
<dbReference type="InterPro" id="IPR042229">
    <property type="entry name" value="Listeria/Bacterioides_rpt_sf"/>
</dbReference>
<dbReference type="InterPro" id="IPR008979">
    <property type="entry name" value="Galactose-bd-like_sf"/>
</dbReference>
<sequence>MKKSSKRVVPALLSLAIAATSLPMNTLGMPMIWLASDEKTGVGEENQMVSEKALVYVSSYDGTVRSQDFNGNWKIFLGDAGNAQEVSFDDSRWRSVNLPHDYSIEQEYSSNMEAESGYLPGGTGWYRKNFTVPESAANKQIRVDFDGVYMNAAVYINGKELGSHPYGYSPFSFDLTPYLNFGGDNVIAVKVNHQTPSSRWYSGSGIYRDVKLTITPMVHEALNGTKITTPGLEDSTADATVHMETEIQNESMEEKEVNVSYSVYEKDDGSKTPVATGTAETVKVAGGGTETVTADLTVTSPQLWTLEDPELYVVETTIQSGSDAADVTVSDFGFRYFEFDTSEGFFLNGEPVKLKGVCMHHDQGSLGAAAYKRAIERQVEILQDMGCNAIRVTHNPAARTLIDICNEKGMLVIEELFDGWHGAKNGNSQDYAKWYGTAVESGNQILGKNQESMTWAEFDLRSVIRRDYNAPSIISWSLGNEVMEGIGIGVGEYPAQAKKLIGWACDEDSTRPVTFGDNKLKSNLAQSQQIAESIAEAGGMVGFNYTTLDQMDSYHSSHPDWPIYGSETASSINSRGVYDPSKYDRQLTAYDESKVNWGHLASQAWFDTIRKDYVAGEFVWTGFDYIGEPTNWNGISAGAVGAWPSPKNSYFGIVDTAGLPKDSYYLYRSMWNEEDNTVHILPAWNKEAVAVNEKNEVKVVVYSDAASVELFFTPAGTDEKKSLGEKKFTVLNSKKDDGSDGSYTYQMYLDGSNGENNHQNLYRTWMVPYEDGTLTAVAKDVNGKEITGSGRSSVTTAGKAARLKAEEDRDSIRADGNDLCYVTVQVTDENGNLVPDADNRVSFKVEGDGELVGVDNGWTTDHDSYQSSNRRAFNGKLVAIVRSTREAGEFTLTASSAGLEGSSVTVSTEAVEDSQTVPENGIVSYEISKNYYVKVGNEPALPNTLTAYLADGSAQELPVAWEEIDPDKLEEEGSFVVSGDMNGTAVTVSVSMLKQVAAILNYSTTVHMGEKPILPEARQIVGSDGTVLNIALPVEWEEKDDSAYDEAGIVTVNGIAEVFGEPMEVTASVRVQEERMEITDNVGTKAKVAQSISEDMTSDTLSAVNNGSAASEEKQDASGRNLSRWSNWKYTKEKDNDPPAELIFTYDTQETLGQAKIYFAENNSDLKKPDAGQTQWFISNDKSEWIPLETKETIADEESSPAVTCYTYDFSPVKATYIKVVVHNSRTAQVSEGRKAATAITEVELYRAEGRFSAGNEVGLSALTLNGVEVGEDMLTGDSYSTPMTVVEDILAEGKENAAVTILPALEDKVIIITEAEDHSSRAQFTINLGADSAIGPDDASMDYPADQMTVDSVSSEEVVGEQAPKENVLDGKTNTFWHNNWKTYDPSDGRWIILELEEETKLEGLRYLPRQDAKNGRVNEYKVEVSTDKIEWKTAASGNWGDDGGWKLAAFEEPAAAKYVRMTGVKTHGDQKDKFITAAEIRVRRARETIDLTDAAEAVLDDEIYIMDEAGNPVKPEVTVTLDGAKLKYGIDYTLAYENNDKPGTGSVTVKGIMKYSGQIRKEFRIVSLISQDITAVNGAVIRIEGEDYTGGSRAQAESGKTVTVQAEERQGQVFDHWRCTPAAVLKNQQLKQEEITFTVPGSSVRLVAVYRDEGMSHVTKDSYSTADPSDWFAYTDEEELGELLDAAMDENDETALARGGSVELKMNIKYSRSAPSKKDILKSYNDRVATDSDAQKATPSEAGRATPSDAKKATGSNAKRATASDADLAVKNPAAILSRDIPAPLLALQDEMGIQEDRELKKATRISFWLRTTTHKITNGGGQPISVQLTDNSLPAAQVVLELPEEDRRMTDYIVYSYEFDGDGFMLTEVSSMAEGKYLTFDAGVDGIYALAYTKCFDVVFEDWDGTVLSRQRIPYAQAAQAPEDPQREGYHFVGWSREFDEVKSDLTIKAKYEKGEAEKPADKTLLKKRVEEILQKLESMDEEDYTEKSWDDLNDALEDAMEIMETEGVSQKEVDKALEKLEKAYTSLKKNQKKPDHSSDGSGSSNSQHKTSNIPVPLDGGKYVTVGVWKENGQKWSFTDADGVQAVSRWIYTLNGDSYDWFYFDEMGNMADGWLTLDDGTFYLNPVSDGKRGRMITGWKQIDGKWYYFNDVSDGFRGKLLKDTKTPDGYQVGEDGVWKP</sequence>
<dbReference type="Pfam" id="PF00754">
    <property type="entry name" value="F5_F8_type_C"/>
    <property type="match status" value="1"/>
</dbReference>
<keyword evidence="4" id="KW-0378">Hydrolase</keyword>
<dbReference type="Pfam" id="PF16355">
    <property type="entry name" value="DUF4982"/>
    <property type="match status" value="1"/>
</dbReference>
<dbReference type="InterPro" id="IPR040605">
    <property type="entry name" value="Glyco_hydro2_dom5"/>
</dbReference>
<feature type="chain" id="PRO_5046024688" description="F5/8 type C domain-containing protein" evidence="8">
    <location>
        <begin position="27"/>
        <end position="2183"/>
    </location>
</feature>
<evidence type="ECO:0000313" key="11">
    <source>
        <dbReference type="Proteomes" id="UP001600894"/>
    </source>
</evidence>
<dbReference type="PANTHER" id="PTHR42732:SF1">
    <property type="entry name" value="BETA-MANNOSIDASE"/>
    <property type="match status" value="1"/>
</dbReference>
<dbReference type="InterPro" id="IPR011081">
    <property type="entry name" value="Big_4"/>
</dbReference>
<dbReference type="Pfam" id="PF18565">
    <property type="entry name" value="Glyco_hydro2_C5"/>
    <property type="match status" value="1"/>
</dbReference>
<gene>
    <name evidence="10" type="ORF">F130042H8_12890</name>
</gene>
<keyword evidence="3" id="KW-0677">Repeat</keyword>
<dbReference type="Gene3D" id="2.60.40.10">
    <property type="entry name" value="Immunoglobulins"/>
    <property type="match status" value="3"/>
</dbReference>
<dbReference type="InterPro" id="IPR000421">
    <property type="entry name" value="FA58C"/>
</dbReference>
<dbReference type="InterPro" id="IPR013783">
    <property type="entry name" value="Ig-like_fold"/>
</dbReference>
<dbReference type="Gene3D" id="1.20.1270.90">
    <property type="entry name" value="AF1782-like"/>
    <property type="match status" value="1"/>
</dbReference>
<evidence type="ECO:0000256" key="4">
    <source>
        <dbReference type="ARBA" id="ARBA00022801"/>
    </source>
</evidence>
<feature type="region of interest" description="Disordered" evidence="7">
    <location>
        <begin position="1732"/>
        <end position="1767"/>
    </location>
</feature>
<evidence type="ECO:0000256" key="2">
    <source>
        <dbReference type="ARBA" id="ARBA00007401"/>
    </source>
</evidence>
<dbReference type="Gene3D" id="2.60.120.260">
    <property type="entry name" value="Galactose-binding domain-like"/>
    <property type="match status" value="3"/>
</dbReference>
<dbReference type="InterPro" id="IPR013378">
    <property type="entry name" value="InlB-like_B-rpt"/>
</dbReference>
<dbReference type="InterPro" id="IPR006102">
    <property type="entry name" value="Ig-like_GH2"/>
</dbReference>
<dbReference type="Pfam" id="PF07532">
    <property type="entry name" value="Big_4"/>
    <property type="match status" value="2"/>
</dbReference>
<evidence type="ECO:0000256" key="6">
    <source>
        <dbReference type="PROSITE-ProRule" id="PRU00591"/>
    </source>
</evidence>
<organism evidence="10 11">
    <name type="scientific">Enterocloster alcoholdehydrogenati</name>
    <dbReference type="NCBI Taxonomy" id="2547410"/>
    <lineage>
        <taxon>Bacteria</taxon>
        <taxon>Bacillati</taxon>
        <taxon>Bacillota</taxon>
        <taxon>Clostridia</taxon>
        <taxon>Lachnospirales</taxon>
        <taxon>Lachnospiraceae</taxon>
        <taxon>Enterocloster</taxon>
    </lineage>
</organism>
<reference evidence="10 11" key="1">
    <citation type="submission" date="2024-04" db="EMBL/GenBank/DDBJ databases">
        <title>Defined microbial consortia suppress multidrug-resistant proinflammatory Enterobacteriaceae via ecological control.</title>
        <authorList>
            <person name="Furuichi M."/>
            <person name="Kawaguchi T."/>
            <person name="Pust M."/>
            <person name="Yasuma K."/>
            <person name="Plichta D."/>
            <person name="Hasegawa N."/>
            <person name="Ohya T."/>
            <person name="Bhattarai S."/>
            <person name="Sasajima S."/>
            <person name="Aoto Y."/>
            <person name="Tuganbaev T."/>
            <person name="Yaginuma M."/>
            <person name="Ueda M."/>
            <person name="Okahashi N."/>
            <person name="Amafuji K."/>
            <person name="Kiridooshi Y."/>
            <person name="Sugita K."/>
            <person name="Strazar M."/>
            <person name="Skelly A."/>
            <person name="Suda W."/>
            <person name="Hattori M."/>
            <person name="Nakamoto N."/>
            <person name="Caballero S."/>
            <person name="Norman J."/>
            <person name="Olle B."/>
            <person name="Tanoue T."/>
            <person name="Arita M."/>
            <person name="Bucci V."/>
            <person name="Atarashi K."/>
            <person name="Xavier R."/>
            <person name="Honda K."/>
        </authorList>
    </citation>
    <scope>NUCLEOTIDE SEQUENCE [LARGE SCALE GENOMIC DNA]</scope>
    <source>
        <strain evidence="11">f13</strain>
    </source>
</reference>
<dbReference type="InterPro" id="IPR006101">
    <property type="entry name" value="Glyco_hydro_2"/>
</dbReference>
<dbReference type="InterPro" id="IPR006104">
    <property type="entry name" value="Glyco_hydro_2_N"/>
</dbReference>
<evidence type="ECO:0000259" key="9">
    <source>
        <dbReference type="PROSITE" id="PS50022"/>
    </source>
</evidence>
<name>A0ABQ0AW29_9FIRM</name>
<dbReference type="InterPro" id="IPR006103">
    <property type="entry name" value="Glyco_hydro_2_cat"/>
</dbReference>
<dbReference type="PRINTS" id="PR00132">
    <property type="entry name" value="GLHYDRLASE2"/>
</dbReference>
<dbReference type="Gene3D" id="3.20.20.80">
    <property type="entry name" value="Glycosidases"/>
    <property type="match status" value="1"/>
</dbReference>
<evidence type="ECO:0000256" key="8">
    <source>
        <dbReference type="SAM" id="SignalP"/>
    </source>
</evidence>
<dbReference type="PROSITE" id="PS50022">
    <property type="entry name" value="FA58C_3"/>
    <property type="match status" value="1"/>
</dbReference>
<dbReference type="Pfam" id="PF02836">
    <property type="entry name" value="Glyco_hydro_2_C"/>
    <property type="match status" value="1"/>
</dbReference>
<dbReference type="SUPFAM" id="SSF69360">
    <property type="entry name" value="Cell wall binding repeat"/>
    <property type="match status" value="1"/>
</dbReference>
<dbReference type="InterPro" id="IPR032311">
    <property type="entry name" value="DUF4982"/>
</dbReference>
<dbReference type="EMBL" id="BAABXL010000001">
    <property type="protein sequence ID" value="GAA6268229.1"/>
    <property type="molecule type" value="Genomic_DNA"/>
</dbReference>
<evidence type="ECO:0000256" key="7">
    <source>
        <dbReference type="SAM" id="MobiDB-lite"/>
    </source>
</evidence>
<dbReference type="InterPro" id="IPR018337">
    <property type="entry name" value="Cell_wall/Cho-bd_repeat"/>
</dbReference>
<evidence type="ECO:0000313" key="10">
    <source>
        <dbReference type="EMBL" id="GAA6268229.1"/>
    </source>
</evidence>
<feature type="signal peptide" evidence="8">
    <location>
        <begin position="1"/>
        <end position="26"/>
    </location>
</feature>
<dbReference type="InterPro" id="IPR017853">
    <property type="entry name" value="GH"/>
</dbReference>
<feature type="domain" description="F5/8 type C" evidence="9">
    <location>
        <begin position="1330"/>
        <end position="1463"/>
    </location>
</feature>
<keyword evidence="11" id="KW-1185">Reference proteome</keyword>